<accession>A0A657LV10</accession>
<dbReference type="Pfam" id="PF13670">
    <property type="entry name" value="PepSY_2"/>
    <property type="match status" value="1"/>
</dbReference>
<evidence type="ECO:0000259" key="2">
    <source>
        <dbReference type="Pfam" id="PF13670"/>
    </source>
</evidence>
<sequence length="94" mass="10050">MQKTAIFAALGLLVFSSAAFADDDNASCTSAPHAEWMSTEAISAKAVAAGYKDIRQVKTEGTCYEIYAMTTKGERAEVIMNPVNGDVVRAEIDN</sequence>
<feature type="domain" description="PepSY" evidence="2">
    <location>
        <begin position="6"/>
        <end position="90"/>
    </location>
</feature>
<dbReference type="AlphaFoldDB" id="A0A657LV10"/>
<dbReference type="Proteomes" id="UP000182661">
    <property type="component" value="Unassembled WGS sequence"/>
</dbReference>
<dbReference type="RefSeq" id="WP_071832302.1">
    <property type="nucleotide sequence ID" value="NZ_LSRP01000073.1"/>
</dbReference>
<protein>
    <recommendedName>
        <fullName evidence="2">PepSY domain-containing protein</fullName>
    </recommendedName>
</protein>
<keyword evidence="4" id="KW-1185">Reference proteome</keyword>
<dbReference type="EMBL" id="LSRP01000073">
    <property type="protein sequence ID" value="OJF99058.1"/>
    <property type="molecule type" value="Genomic_DNA"/>
</dbReference>
<feature type="signal peptide" evidence="1">
    <location>
        <begin position="1"/>
        <end position="21"/>
    </location>
</feature>
<evidence type="ECO:0000256" key="1">
    <source>
        <dbReference type="SAM" id="SignalP"/>
    </source>
</evidence>
<evidence type="ECO:0000313" key="4">
    <source>
        <dbReference type="Proteomes" id="UP000182661"/>
    </source>
</evidence>
<keyword evidence="1" id="KW-0732">Signal</keyword>
<comment type="caution">
    <text evidence="3">The sequence shown here is derived from an EMBL/GenBank/DDBJ whole genome shotgun (WGS) entry which is preliminary data.</text>
</comment>
<reference evidence="3 4" key="1">
    <citation type="submission" date="2016-02" db="EMBL/GenBank/DDBJ databases">
        <title>Genome sequencing of a beta-galactosidase producing bacteria Rhizobium sp. 59.</title>
        <authorList>
            <person name="Wang D."/>
            <person name="Kot W."/>
            <person name="Qin Y."/>
            <person name="Hansen L."/>
            <person name="Naqvi K."/>
            <person name="Rensing C."/>
        </authorList>
    </citation>
    <scope>NUCLEOTIDE SEQUENCE [LARGE SCALE GENOMIC DNA]</scope>
    <source>
        <strain evidence="3 4">59</strain>
    </source>
</reference>
<dbReference type="InterPro" id="IPR025711">
    <property type="entry name" value="PepSY"/>
</dbReference>
<name>A0A657LV10_9HYPH</name>
<gene>
    <name evidence="3" type="ORF">AX760_13845</name>
</gene>
<organism evidence="3 4">
    <name type="scientific">Pararhizobium antarcticum</name>
    <dbReference type="NCBI Taxonomy" id="1798805"/>
    <lineage>
        <taxon>Bacteria</taxon>
        <taxon>Pseudomonadati</taxon>
        <taxon>Pseudomonadota</taxon>
        <taxon>Alphaproteobacteria</taxon>
        <taxon>Hyphomicrobiales</taxon>
        <taxon>Rhizobiaceae</taxon>
        <taxon>Rhizobium/Agrobacterium group</taxon>
        <taxon>Pararhizobium</taxon>
    </lineage>
</organism>
<evidence type="ECO:0000313" key="3">
    <source>
        <dbReference type="EMBL" id="OJF99058.1"/>
    </source>
</evidence>
<proteinExistence type="predicted"/>
<dbReference type="OrthoDB" id="7365433at2"/>
<feature type="chain" id="PRO_5025040277" description="PepSY domain-containing protein" evidence="1">
    <location>
        <begin position="22"/>
        <end position="94"/>
    </location>
</feature>